<organism evidence="1">
    <name type="scientific">Zooxanthella nutricula</name>
    <dbReference type="NCBI Taxonomy" id="1333877"/>
    <lineage>
        <taxon>Eukaryota</taxon>
        <taxon>Sar</taxon>
        <taxon>Alveolata</taxon>
        <taxon>Dinophyceae</taxon>
        <taxon>Peridiniales</taxon>
        <taxon>Peridiniales incertae sedis</taxon>
        <taxon>Zooxanthella</taxon>
    </lineage>
</organism>
<dbReference type="Gene3D" id="3.30.40.220">
    <property type="match status" value="2"/>
</dbReference>
<name>A0A7S2QFJ7_9DINO</name>
<accession>A0A7S2QFJ7</accession>
<dbReference type="AlphaFoldDB" id="A0A7S2QFJ7"/>
<evidence type="ECO:0000313" key="1">
    <source>
        <dbReference type="EMBL" id="CAD9641057.1"/>
    </source>
</evidence>
<protein>
    <submittedName>
        <fullName evidence="1">Uncharacterized protein</fullName>
    </submittedName>
</protein>
<sequence length="292" mass="31533">MVEVICKDCRRSRDASRQGSLASFLGRAAPASFSHGEAKAGEGSADVLCCSRCLRPMQMDRFQSMDTEKRPAAAKGGCPLAAQLKRYKQAAVQTGAAWELTDSQALAMMREPCVLCGKAPDLVRGIVSGITRLRQNGGVRSMGPFSIANTASCCAACNVMKGIHTLDAIREICKHIASHQGCGSFGSFPERFVDNTSRRSKSCYLADNKTIALTDAEFKAIVEQPCHYCGKAPEKGKHYNGLDRVENSVRVYTINTVVSCCGTCNMAKGKHTTELFLEKCKEIAERAGSESV</sequence>
<proteinExistence type="predicted"/>
<gene>
    <name evidence="1" type="ORF">BRAN1462_LOCUS58879</name>
</gene>
<dbReference type="EMBL" id="HBGW01092742">
    <property type="protein sequence ID" value="CAD9641057.1"/>
    <property type="molecule type" value="Transcribed_RNA"/>
</dbReference>
<reference evidence="1" key="1">
    <citation type="submission" date="2021-01" db="EMBL/GenBank/DDBJ databases">
        <authorList>
            <person name="Corre E."/>
            <person name="Pelletier E."/>
            <person name="Niang G."/>
            <person name="Scheremetjew M."/>
            <person name="Finn R."/>
            <person name="Kale V."/>
            <person name="Holt S."/>
            <person name="Cochrane G."/>
            <person name="Meng A."/>
            <person name="Brown T."/>
            <person name="Cohen L."/>
        </authorList>
    </citation>
    <scope>NUCLEOTIDE SEQUENCE</scope>
    <source>
        <strain evidence="1">RCC3387</strain>
    </source>
</reference>